<evidence type="ECO:0000313" key="1">
    <source>
        <dbReference type="EMBL" id="MFK4449044.1"/>
    </source>
</evidence>
<dbReference type="EMBL" id="JBIYDN010000077">
    <property type="protein sequence ID" value="MFK4449044.1"/>
    <property type="molecule type" value="Genomic_DNA"/>
</dbReference>
<name>A0ABW8MZA4_9BURK</name>
<keyword evidence="2" id="KW-1185">Reference proteome</keyword>
<reference evidence="1 2" key="1">
    <citation type="submission" date="2024-10" db="EMBL/GenBank/DDBJ databases">
        <authorList>
            <person name="Deangelis K."/>
            <person name="Huntemann M."/>
            <person name="Clum A."/>
            <person name="Wang J."/>
            <person name="Palaniappan K."/>
            <person name="Ritter S."/>
            <person name="Chen I.-M."/>
            <person name="Stamatis D."/>
            <person name="Reddy T."/>
            <person name="O'Malley R."/>
            <person name="Daum C."/>
            <person name="Ng V."/>
            <person name="Ivanova N."/>
            <person name="Kyrpides N."/>
            <person name="Woyke T."/>
        </authorList>
    </citation>
    <scope>NUCLEOTIDE SEQUENCE [LARGE SCALE GENOMIC DNA]</scope>
    <source>
        <strain evidence="1 2">GAS97</strain>
    </source>
</reference>
<accession>A0ABW8MZA4</accession>
<feature type="non-terminal residue" evidence="1">
    <location>
        <position position="66"/>
    </location>
</feature>
<reference evidence="1 2" key="2">
    <citation type="submission" date="2024-11" db="EMBL/GenBank/DDBJ databases">
        <title>Using genomics to understand microbial adaptation to soil warming.</title>
        <authorList>
            <person name="Deangelis K.M. PhD."/>
        </authorList>
    </citation>
    <scope>NUCLEOTIDE SEQUENCE [LARGE SCALE GENOMIC DNA]</scope>
    <source>
        <strain evidence="1 2">GAS97</strain>
    </source>
</reference>
<evidence type="ECO:0000313" key="2">
    <source>
        <dbReference type="Proteomes" id="UP001620514"/>
    </source>
</evidence>
<gene>
    <name evidence="1" type="ORF">ABH943_009089</name>
</gene>
<protein>
    <submittedName>
        <fullName evidence="1">Uncharacterized protein</fullName>
    </submittedName>
</protein>
<comment type="caution">
    <text evidence="1">The sequence shown here is derived from an EMBL/GenBank/DDBJ whole genome shotgun (WGS) entry which is preliminary data.</text>
</comment>
<organism evidence="1 2">
    <name type="scientific">Caballeronia udeis</name>
    <dbReference type="NCBI Taxonomy" id="1232866"/>
    <lineage>
        <taxon>Bacteria</taxon>
        <taxon>Pseudomonadati</taxon>
        <taxon>Pseudomonadota</taxon>
        <taxon>Betaproteobacteria</taxon>
        <taxon>Burkholderiales</taxon>
        <taxon>Burkholderiaceae</taxon>
        <taxon>Caballeronia</taxon>
    </lineage>
</organism>
<dbReference type="Proteomes" id="UP001620514">
    <property type="component" value="Unassembled WGS sequence"/>
</dbReference>
<dbReference type="RefSeq" id="WP_404615776.1">
    <property type="nucleotide sequence ID" value="NZ_JBIYDN010000077.1"/>
</dbReference>
<proteinExistence type="predicted"/>
<sequence length="66" mass="7469">MTTSEKSRLLLVGRLMPFPYLLQSAIDRGLRRTGFGHERSFDTDHHIGNNLRAGFFSAHSHGDQTN</sequence>